<comment type="caution">
    <text evidence="1">The sequence shown here is derived from an EMBL/GenBank/DDBJ whole genome shotgun (WGS) entry which is preliminary data.</text>
</comment>
<protein>
    <submittedName>
        <fullName evidence="1">Uncharacterized protein</fullName>
    </submittedName>
</protein>
<dbReference type="AlphaFoldDB" id="A0A5B7HB07"/>
<accession>A0A5B7HB07</accession>
<dbReference type="EMBL" id="VSRR010030249">
    <property type="protein sequence ID" value="MPC69941.1"/>
    <property type="molecule type" value="Genomic_DNA"/>
</dbReference>
<gene>
    <name evidence="1" type="ORF">E2C01_064174</name>
</gene>
<evidence type="ECO:0000313" key="2">
    <source>
        <dbReference type="Proteomes" id="UP000324222"/>
    </source>
</evidence>
<organism evidence="1 2">
    <name type="scientific">Portunus trituberculatus</name>
    <name type="common">Swimming crab</name>
    <name type="synonym">Neptunus trituberculatus</name>
    <dbReference type="NCBI Taxonomy" id="210409"/>
    <lineage>
        <taxon>Eukaryota</taxon>
        <taxon>Metazoa</taxon>
        <taxon>Ecdysozoa</taxon>
        <taxon>Arthropoda</taxon>
        <taxon>Crustacea</taxon>
        <taxon>Multicrustacea</taxon>
        <taxon>Malacostraca</taxon>
        <taxon>Eumalacostraca</taxon>
        <taxon>Eucarida</taxon>
        <taxon>Decapoda</taxon>
        <taxon>Pleocyemata</taxon>
        <taxon>Brachyura</taxon>
        <taxon>Eubrachyura</taxon>
        <taxon>Portunoidea</taxon>
        <taxon>Portunidae</taxon>
        <taxon>Portuninae</taxon>
        <taxon>Portunus</taxon>
    </lineage>
</organism>
<dbReference type="Proteomes" id="UP000324222">
    <property type="component" value="Unassembled WGS sequence"/>
</dbReference>
<keyword evidence="2" id="KW-1185">Reference proteome</keyword>
<proteinExistence type="predicted"/>
<evidence type="ECO:0000313" key="1">
    <source>
        <dbReference type="EMBL" id="MPC69941.1"/>
    </source>
</evidence>
<sequence>MSQSPQMTQNTPRKLNQSAALVTARGSSGAEAANWRCGKRSSRYQVVAVMVERINSCVSQPTSPQLLKIATRPRPTLALPCPNPSLVPTRALPPCPSPL</sequence>
<name>A0A5B7HB07_PORTR</name>
<reference evidence="1 2" key="1">
    <citation type="submission" date="2019-05" db="EMBL/GenBank/DDBJ databases">
        <title>Another draft genome of Portunus trituberculatus and its Hox gene families provides insights of decapod evolution.</title>
        <authorList>
            <person name="Jeong J.-H."/>
            <person name="Song I."/>
            <person name="Kim S."/>
            <person name="Choi T."/>
            <person name="Kim D."/>
            <person name="Ryu S."/>
            <person name="Kim W."/>
        </authorList>
    </citation>
    <scope>NUCLEOTIDE SEQUENCE [LARGE SCALE GENOMIC DNA]</scope>
    <source>
        <tissue evidence="1">Muscle</tissue>
    </source>
</reference>